<evidence type="ECO:0000256" key="1">
    <source>
        <dbReference type="SAM" id="MobiDB-lite"/>
    </source>
</evidence>
<keyword evidence="3" id="KW-1185">Reference proteome</keyword>
<dbReference type="AlphaFoldDB" id="A0A183A5T2"/>
<evidence type="ECO:0000313" key="2">
    <source>
        <dbReference type="EMBL" id="VDP66076.1"/>
    </source>
</evidence>
<name>A0A183A5T2_9TREM</name>
<evidence type="ECO:0000313" key="4">
    <source>
        <dbReference type="WBParaSite" id="ECPE_0000231701-mRNA-1"/>
    </source>
</evidence>
<reference evidence="2 3" key="2">
    <citation type="submission" date="2018-11" db="EMBL/GenBank/DDBJ databases">
        <authorList>
            <consortium name="Pathogen Informatics"/>
        </authorList>
    </citation>
    <scope>NUCLEOTIDE SEQUENCE [LARGE SCALE GENOMIC DNA]</scope>
    <source>
        <strain evidence="2 3">Egypt</strain>
    </source>
</reference>
<sequence>MEPIPNQTLFSDMNTNKFEHNSFLFSCKAKSSKSKNNKEDDEDEEDDDEEEEEKKEKKGEDKENERVIYYCFHAFMLRETFVHKRFHII</sequence>
<reference evidence="4" key="1">
    <citation type="submission" date="2016-06" db="UniProtKB">
        <authorList>
            <consortium name="WormBaseParasite"/>
        </authorList>
    </citation>
    <scope>IDENTIFICATION</scope>
</reference>
<gene>
    <name evidence="2" type="ORF">ECPE_LOCUS2317</name>
</gene>
<dbReference type="Proteomes" id="UP000272942">
    <property type="component" value="Unassembled WGS sequence"/>
</dbReference>
<dbReference type="WBParaSite" id="ECPE_0000231701-mRNA-1">
    <property type="protein sequence ID" value="ECPE_0000231701-mRNA-1"/>
    <property type="gene ID" value="ECPE_0000231701"/>
</dbReference>
<accession>A0A183A5T2</accession>
<proteinExistence type="predicted"/>
<evidence type="ECO:0000313" key="3">
    <source>
        <dbReference type="Proteomes" id="UP000272942"/>
    </source>
</evidence>
<feature type="compositionally biased region" description="Acidic residues" evidence="1">
    <location>
        <begin position="39"/>
        <end position="53"/>
    </location>
</feature>
<organism evidence="4">
    <name type="scientific">Echinostoma caproni</name>
    <dbReference type="NCBI Taxonomy" id="27848"/>
    <lineage>
        <taxon>Eukaryota</taxon>
        <taxon>Metazoa</taxon>
        <taxon>Spiralia</taxon>
        <taxon>Lophotrochozoa</taxon>
        <taxon>Platyhelminthes</taxon>
        <taxon>Trematoda</taxon>
        <taxon>Digenea</taxon>
        <taxon>Plagiorchiida</taxon>
        <taxon>Echinostomata</taxon>
        <taxon>Echinostomatoidea</taxon>
        <taxon>Echinostomatidae</taxon>
        <taxon>Echinostoma</taxon>
    </lineage>
</organism>
<protein>
    <submittedName>
        <fullName evidence="2 4">Uncharacterized protein</fullName>
    </submittedName>
</protein>
<feature type="region of interest" description="Disordered" evidence="1">
    <location>
        <begin position="28"/>
        <end position="62"/>
    </location>
</feature>
<dbReference type="EMBL" id="UZAN01039538">
    <property type="protein sequence ID" value="VDP66076.1"/>
    <property type="molecule type" value="Genomic_DNA"/>
</dbReference>